<keyword evidence="3" id="KW-1185">Reference proteome</keyword>
<evidence type="ECO:0000313" key="2">
    <source>
        <dbReference type="EMBL" id="MEE2061800.1"/>
    </source>
</evidence>
<feature type="region of interest" description="Disordered" evidence="1">
    <location>
        <begin position="132"/>
        <end position="171"/>
    </location>
</feature>
<evidence type="ECO:0000256" key="1">
    <source>
        <dbReference type="SAM" id="MobiDB-lite"/>
    </source>
</evidence>
<evidence type="ECO:0000313" key="3">
    <source>
        <dbReference type="Proteomes" id="UP001336020"/>
    </source>
</evidence>
<sequence length="171" mass="19140">MARAVHLMEQQGILETTMMNPYGFPWLRAEAKSIVSRKKSPGRKLWFRPIPSQDFRAAEDALWIDHPDNLDKDWDESSISRLPADDVLRAKLIPWRYESENQLVARAEAECGQVGEELSACLLNWIAFGTQGGGEQADSGQGDKVNPRGGTRSTQKVTLPQLKADVHPQLT</sequence>
<dbReference type="Proteomes" id="UP001336020">
    <property type="component" value="Unassembled WGS sequence"/>
</dbReference>
<accession>A0ABU7LJS8</accession>
<comment type="caution">
    <text evidence="2">The sequence shown here is derived from an EMBL/GenBank/DDBJ whole genome shotgun (WGS) entry which is preliminary data.</text>
</comment>
<dbReference type="RefSeq" id="WP_330136940.1">
    <property type="nucleotide sequence ID" value="NZ_JAUTXY010000022.1"/>
</dbReference>
<reference evidence="2 3" key="1">
    <citation type="submission" date="2023-07" db="EMBL/GenBank/DDBJ databases">
        <authorList>
            <person name="Girao M."/>
            <person name="Carvalho M.F."/>
        </authorList>
    </citation>
    <scope>NUCLEOTIDE SEQUENCE [LARGE SCALE GENOMIC DNA]</scope>
    <source>
        <strain evidence="2 3">YIM65754</strain>
    </source>
</reference>
<protein>
    <submittedName>
        <fullName evidence="2">Uncharacterized protein</fullName>
    </submittedName>
</protein>
<dbReference type="EMBL" id="JAUTXY010000022">
    <property type="protein sequence ID" value="MEE2061800.1"/>
    <property type="molecule type" value="Genomic_DNA"/>
</dbReference>
<organism evidence="2 3">
    <name type="scientific">Rhodococcus artemisiae</name>
    <dbReference type="NCBI Taxonomy" id="714159"/>
    <lineage>
        <taxon>Bacteria</taxon>
        <taxon>Bacillati</taxon>
        <taxon>Actinomycetota</taxon>
        <taxon>Actinomycetes</taxon>
        <taxon>Mycobacteriales</taxon>
        <taxon>Nocardiaceae</taxon>
        <taxon>Rhodococcus</taxon>
    </lineage>
</organism>
<name>A0ABU7LJS8_9NOCA</name>
<gene>
    <name evidence="2" type="ORF">Q7514_30175</name>
</gene>
<proteinExistence type="predicted"/>